<dbReference type="OrthoDB" id="274641at2759"/>
<name>E3NLQ5_CAERE</name>
<protein>
    <submittedName>
        <fullName evidence="2">CRE-UBXN-2 protein</fullName>
    </submittedName>
</protein>
<dbReference type="SUPFAM" id="SSF54236">
    <property type="entry name" value="Ubiquitin-like"/>
    <property type="match status" value="1"/>
</dbReference>
<dbReference type="eggNOG" id="KOG2086">
    <property type="taxonomic scope" value="Eukaryota"/>
</dbReference>
<dbReference type="EMBL" id="DS268922">
    <property type="protein sequence ID" value="EFP05254.1"/>
    <property type="molecule type" value="Genomic_DNA"/>
</dbReference>
<evidence type="ECO:0000313" key="3">
    <source>
        <dbReference type="Proteomes" id="UP000008281"/>
    </source>
</evidence>
<dbReference type="InterPro" id="IPR029071">
    <property type="entry name" value="Ubiquitin-like_domsf"/>
</dbReference>
<dbReference type="STRING" id="31234.E3NLQ5"/>
<dbReference type="InterPro" id="IPR001012">
    <property type="entry name" value="UBX_dom"/>
</dbReference>
<evidence type="ECO:0000259" key="1">
    <source>
        <dbReference type="Pfam" id="PF00789"/>
    </source>
</evidence>
<dbReference type="Proteomes" id="UP000008281">
    <property type="component" value="Unassembled WGS sequence"/>
</dbReference>
<dbReference type="InParanoid" id="E3NLQ5"/>
<sequence length="42" mass="4689">MIYAPFELMSAYPPKVLIDEEQTLKEANLLNSVIAVKILPAN</sequence>
<organism evidence="3">
    <name type="scientific">Caenorhabditis remanei</name>
    <name type="common">Caenorhabditis vulgaris</name>
    <dbReference type="NCBI Taxonomy" id="31234"/>
    <lineage>
        <taxon>Eukaryota</taxon>
        <taxon>Metazoa</taxon>
        <taxon>Ecdysozoa</taxon>
        <taxon>Nematoda</taxon>
        <taxon>Chromadorea</taxon>
        <taxon>Rhabditida</taxon>
        <taxon>Rhabditina</taxon>
        <taxon>Rhabditomorpha</taxon>
        <taxon>Rhabditoidea</taxon>
        <taxon>Rhabditidae</taxon>
        <taxon>Peloderinae</taxon>
        <taxon>Caenorhabditis</taxon>
    </lineage>
</organism>
<gene>
    <name evidence="2" type="primary">Cre-ubxn-2</name>
    <name evidence="2" type="ORF">CRE_24868</name>
</gene>
<dbReference type="Pfam" id="PF00789">
    <property type="entry name" value="UBX"/>
    <property type="match status" value="1"/>
</dbReference>
<dbReference type="HOGENOM" id="CLU_3261036_0_0_1"/>
<feature type="domain" description="UBX" evidence="1">
    <location>
        <begin position="5"/>
        <end position="36"/>
    </location>
</feature>
<dbReference type="AlphaFoldDB" id="E3NLQ5"/>
<evidence type="ECO:0000313" key="2">
    <source>
        <dbReference type="EMBL" id="EFP05254.1"/>
    </source>
</evidence>
<reference evidence="2" key="1">
    <citation type="submission" date="2007-07" db="EMBL/GenBank/DDBJ databases">
        <title>PCAP assembly of the Caenorhabditis remanei genome.</title>
        <authorList>
            <consortium name="The Caenorhabditis remanei Sequencing Consortium"/>
            <person name="Wilson R.K."/>
        </authorList>
    </citation>
    <scope>NUCLEOTIDE SEQUENCE [LARGE SCALE GENOMIC DNA]</scope>
    <source>
        <strain evidence="2">PB4641</strain>
    </source>
</reference>
<keyword evidence="3" id="KW-1185">Reference proteome</keyword>
<dbReference type="Gene3D" id="3.10.20.90">
    <property type="entry name" value="Phosphatidylinositol 3-kinase Catalytic Subunit, Chain A, domain 1"/>
    <property type="match status" value="1"/>
</dbReference>
<proteinExistence type="predicted"/>
<accession>E3NLQ5</accession>